<evidence type="ECO:0000313" key="2">
    <source>
        <dbReference type="Proteomes" id="UP001060085"/>
    </source>
</evidence>
<organism evidence="1 2">
    <name type="scientific">Catharanthus roseus</name>
    <name type="common">Madagascar periwinkle</name>
    <name type="synonym">Vinca rosea</name>
    <dbReference type="NCBI Taxonomy" id="4058"/>
    <lineage>
        <taxon>Eukaryota</taxon>
        <taxon>Viridiplantae</taxon>
        <taxon>Streptophyta</taxon>
        <taxon>Embryophyta</taxon>
        <taxon>Tracheophyta</taxon>
        <taxon>Spermatophyta</taxon>
        <taxon>Magnoliopsida</taxon>
        <taxon>eudicotyledons</taxon>
        <taxon>Gunneridae</taxon>
        <taxon>Pentapetalae</taxon>
        <taxon>asterids</taxon>
        <taxon>lamiids</taxon>
        <taxon>Gentianales</taxon>
        <taxon>Apocynaceae</taxon>
        <taxon>Rauvolfioideae</taxon>
        <taxon>Vinceae</taxon>
        <taxon>Catharanthinae</taxon>
        <taxon>Catharanthus</taxon>
    </lineage>
</organism>
<keyword evidence="2" id="KW-1185">Reference proteome</keyword>
<name>A0ACC0BY73_CATRO</name>
<accession>A0ACC0BY73</accession>
<protein>
    <submittedName>
        <fullName evidence="1">Uncharacterized protein</fullName>
    </submittedName>
</protein>
<proteinExistence type="predicted"/>
<dbReference type="Proteomes" id="UP001060085">
    <property type="component" value="Linkage Group LG02"/>
</dbReference>
<dbReference type="EMBL" id="CM044702">
    <property type="protein sequence ID" value="KAI5677534.1"/>
    <property type="molecule type" value="Genomic_DNA"/>
</dbReference>
<gene>
    <name evidence="1" type="ORF">M9H77_08484</name>
</gene>
<reference evidence="2" key="1">
    <citation type="journal article" date="2023" name="Nat. Plants">
        <title>Single-cell RNA sequencing provides a high-resolution roadmap for understanding the multicellular compartmentation of specialized metabolism.</title>
        <authorList>
            <person name="Sun S."/>
            <person name="Shen X."/>
            <person name="Li Y."/>
            <person name="Li Y."/>
            <person name="Wang S."/>
            <person name="Li R."/>
            <person name="Zhang H."/>
            <person name="Shen G."/>
            <person name="Guo B."/>
            <person name="Wei J."/>
            <person name="Xu J."/>
            <person name="St-Pierre B."/>
            <person name="Chen S."/>
            <person name="Sun C."/>
        </authorList>
    </citation>
    <scope>NUCLEOTIDE SEQUENCE [LARGE SCALE GENOMIC DNA]</scope>
</reference>
<evidence type="ECO:0000313" key="1">
    <source>
        <dbReference type="EMBL" id="KAI5677534.1"/>
    </source>
</evidence>
<sequence length="101" mass="11811">MFLEYLVCDLSTRSTSRIALYMASPPYEGLFQWRGRFRLERVDQLEEGCRPRRVLTIALHVLLNWGVEAALMCLDSLRLPSCARNPHCREARRYPTQPQLT</sequence>
<comment type="caution">
    <text evidence="1">The sequence shown here is derived from an EMBL/GenBank/DDBJ whole genome shotgun (WGS) entry which is preliminary data.</text>
</comment>